<evidence type="ECO:0000259" key="5">
    <source>
        <dbReference type="SMART" id="SM00872"/>
    </source>
</evidence>
<proteinExistence type="inferred from homology"/>
<reference evidence="6 7" key="1">
    <citation type="submission" date="2021-03" db="EMBL/GenBank/DDBJ databases">
        <title>Paenibacillus artemisicola MWE-103 whole genome sequence.</title>
        <authorList>
            <person name="Ham Y.J."/>
        </authorList>
    </citation>
    <scope>NUCLEOTIDE SEQUENCE [LARGE SCALE GENOMIC DNA]</scope>
    <source>
        <strain evidence="6 7">MWE-103</strain>
    </source>
</reference>
<dbReference type="SUPFAM" id="SSF88713">
    <property type="entry name" value="Glycoside hydrolase/deacetylase"/>
    <property type="match status" value="1"/>
</dbReference>
<gene>
    <name evidence="6" type="ORF">I8J29_04295</name>
</gene>
<dbReference type="Gene3D" id="2.70.98.30">
    <property type="entry name" value="Golgi alpha-mannosidase II, domain 4"/>
    <property type="match status" value="1"/>
</dbReference>
<dbReference type="PANTHER" id="PTHR46017">
    <property type="entry name" value="ALPHA-MANNOSIDASE 2C1"/>
    <property type="match status" value="1"/>
</dbReference>
<accession>A0ABS3W509</accession>
<name>A0ABS3W509_9BACL</name>
<feature type="domain" description="Glycoside hydrolase family 38 central" evidence="5">
    <location>
        <begin position="266"/>
        <end position="332"/>
    </location>
</feature>
<dbReference type="InterPro" id="IPR011330">
    <property type="entry name" value="Glyco_hydro/deAcase_b/a-brl"/>
</dbReference>
<dbReference type="Pfam" id="PF01074">
    <property type="entry name" value="Glyco_hydro_38N"/>
    <property type="match status" value="1"/>
</dbReference>
<dbReference type="Gene3D" id="3.20.110.10">
    <property type="entry name" value="Glycoside hydrolase 38, N terminal domain"/>
    <property type="match status" value="1"/>
</dbReference>
<dbReference type="SUPFAM" id="SSF88688">
    <property type="entry name" value="Families 57/38 glycoside transferase middle domain"/>
    <property type="match status" value="1"/>
</dbReference>
<dbReference type="PANTHER" id="PTHR46017:SF1">
    <property type="entry name" value="ALPHA-MANNOSIDASE 2C1"/>
    <property type="match status" value="1"/>
</dbReference>
<comment type="caution">
    <text evidence="6">The sequence shown here is derived from an EMBL/GenBank/DDBJ whole genome shotgun (WGS) entry which is preliminary data.</text>
</comment>
<dbReference type="InterPro" id="IPR013780">
    <property type="entry name" value="Glyco_hydro_b"/>
</dbReference>
<dbReference type="InterPro" id="IPR000602">
    <property type="entry name" value="Glyco_hydro_38_N"/>
</dbReference>
<comment type="similarity">
    <text evidence="1">Belongs to the glycosyl hydrolase 38 family.</text>
</comment>
<keyword evidence="7" id="KW-1185">Reference proteome</keyword>
<evidence type="ECO:0000256" key="3">
    <source>
        <dbReference type="ARBA" id="ARBA00022801"/>
    </source>
</evidence>
<dbReference type="SMART" id="SM00872">
    <property type="entry name" value="Alpha-mann_mid"/>
    <property type="match status" value="1"/>
</dbReference>
<keyword evidence="3" id="KW-0378">Hydrolase</keyword>
<dbReference type="EMBL" id="JAGGDJ010000002">
    <property type="protein sequence ID" value="MBO7743402.1"/>
    <property type="molecule type" value="Genomic_DNA"/>
</dbReference>
<dbReference type="Proteomes" id="UP000670947">
    <property type="component" value="Unassembled WGS sequence"/>
</dbReference>
<dbReference type="InterPro" id="IPR011682">
    <property type="entry name" value="Glyco_hydro_38_C"/>
</dbReference>
<dbReference type="Gene3D" id="2.60.40.1180">
    <property type="entry name" value="Golgi alpha-mannosidase II"/>
    <property type="match status" value="1"/>
</dbReference>
<evidence type="ECO:0000313" key="7">
    <source>
        <dbReference type="Proteomes" id="UP000670947"/>
    </source>
</evidence>
<dbReference type="SUPFAM" id="SSF74650">
    <property type="entry name" value="Galactose mutarotase-like"/>
    <property type="match status" value="1"/>
</dbReference>
<dbReference type="Gene3D" id="1.20.1270.50">
    <property type="entry name" value="Glycoside hydrolase family 38, central domain"/>
    <property type="match status" value="1"/>
</dbReference>
<sequence>MSKAYFVDGYHGGIKGHMPLGSWADVLRRMRETPDWKLCLDIEPISWDALRRTDPASYAEVRRLIMEREKPRVEVVAASYAQPFGWVIGGESNIRQLIRGKALVEAHFPGIDVDTYATQEPCWSSSLPQILRSLGYKRAVLKNPGTAWGGYASGIDRETVLWVGPDGTAIPCVPRYACEELVNCWETEAGYMEPAFADKCVRLGIAHPVGSFLQDLGWPANPRHRREALRFVTWREYMDEIAEEPTEAWAFTQEDIRCTLPWGEGTLQRMSREVRAAENKIVAAEKLASVAGVLRGAAYPEARLQEAWDQLLLSQHHDAWICATTRTGREQWAWQAGAQSWMAEQSCDGVLDAALDSFKREARAGEAPGIRVFNLSGAERKEVAEIEIPASGAAASFRVRNGDGIEVPSQVVPTRARPDGTLHACKLLFEAETPAMGYRTYAVEPLRPEEVERSGGIAAEARAHAVVHEDCATIATDLYDIRIDTARGGVIASWKDKRLNREIVATGRAFNEFAGYLISERRWASSTEAPAMATIKENGPLRVVLELKGTFAGTGYVTTVTAAAGQRSVDFHVRFQYERDTWIGDPWEMAPEDRNTERRKSHHHTRRKLQARFPAALDDREIYKNSAFDVTLSRHADTHYERWDEIKHNIVLHWIDVYDPRRDYGLAVFADHATDYSHAKDEALALTLGWGGEGGFWWGKRPLNGVQEMRYAVLPHGGRWDRAGIQQACARWMEPLLPAFGFHSGASSMSLFRVTDPAIEVSSVTMDGEDLLVRLYNSGSEARSCSIVLGAPLSAGDLSLVELDGKPLSALSSDVLPDQTREAKLSLPRQGLATVRIGGMRTAAMNS</sequence>
<evidence type="ECO:0000256" key="4">
    <source>
        <dbReference type="ARBA" id="ARBA00023295"/>
    </source>
</evidence>
<organism evidence="6 7">
    <name type="scientific">Paenibacillus artemisiicola</name>
    <dbReference type="NCBI Taxonomy" id="1172618"/>
    <lineage>
        <taxon>Bacteria</taxon>
        <taxon>Bacillati</taxon>
        <taxon>Bacillota</taxon>
        <taxon>Bacilli</taxon>
        <taxon>Bacillales</taxon>
        <taxon>Paenibacillaceae</taxon>
        <taxon>Paenibacillus</taxon>
    </lineage>
</organism>
<keyword evidence="2" id="KW-0479">Metal-binding</keyword>
<evidence type="ECO:0000256" key="1">
    <source>
        <dbReference type="ARBA" id="ARBA00009792"/>
    </source>
</evidence>
<dbReference type="RefSeq" id="WP_208846436.1">
    <property type="nucleotide sequence ID" value="NZ_JAGGDJ010000002.1"/>
</dbReference>
<dbReference type="InterPro" id="IPR011013">
    <property type="entry name" value="Gal_mutarotase_sf_dom"/>
</dbReference>
<dbReference type="Pfam" id="PF07748">
    <property type="entry name" value="Glyco_hydro_38C"/>
    <property type="match status" value="1"/>
</dbReference>
<dbReference type="InterPro" id="IPR027291">
    <property type="entry name" value="Glyco_hydro_38_N_sf"/>
</dbReference>
<evidence type="ECO:0000256" key="2">
    <source>
        <dbReference type="ARBA" id="ARBA00022723"/>
    </source>
</evidence>
<dbReference type="InterPro" id="IPR037094">
    <property type="entry name" value="Glyco_hydro_38_cen_sf"/>
</dbReference>
<protein>
    <recommendedName>
        <fullName evidence="5">Glycoside hydrolase family 38 central domain-containing protein</fullName>
    </recommendedName>
</protein>
<dbReference type="Pfam" id="PF09261">
    <property type="entry name" value="Alpha-mann_mid"/>
    <property type="match status" value="1"/>
</dbReference>
<evidence type="ECO:0000313" key="6">
    <source>
        <dbReference type="EMBL" id="MBO7743402.1"/>
    </source>
</evidence>
<keyword evidence="4" id="KW-0326">Glycosidase</keyword>
<dbReference type="InterPro" id="IPR028995">
    <property type="entry name" value="Glyco_hydro_57/38_cen_sf"/>
</dbReference>
<dbReference type="InterPro" id="IPR015341">
    <property type="entry name" value="Glyco_hydro_38_cen"/>
</dbReference>